<comment type="caution">
    <text evidence="3">The sequence shown here is derived from an EMBL/GenBank/DDBJ whole genome shotgun (WGS) entry which is preliminary data.</text>
</comment>
<organism evidence="3 4">
    <name type="scientific">Candidatus Nanosyncoccus nanoralicus</name>
    <dbReference type="NCBI Taxonomy" id="2171996"/>
    <lineage>
        <taxon>Bacteria</taxon>
        <taxon>Candidatus Saccharimonadota</taxon>
        <taxon>Candidatus Nanosyncoccalia</taxon>
        <taxon>Candidatus Nanosyncoccales</taxon>
        <taxon>Candidatus Nanosyncoccaceae</taxon>
        <taxon>Candidatus Nanosyncoccus</taxon>
    </lineage>
</organism>
<keyword evidence="2" id="KW-0472">Membrane</keyword>
<evidence type="ECO:0000256" key="1">
    <source>
        <dbReference type="SAM" id="MobiDB-lite"/>
    </source>
</evidence>
<sequence>MAKPATRKQRRNKAPIFIIFFFILAIIATIIVLKIFKIIDHKGKPSSNSETTEIVHQKTDQPSTNIENQPIHTEDGTKEDAEAGRTPKTPEQYEGQDVNQLDKLTGTITYSEKSGDKYRIRVNINQFLKLPGTCKLTVTSASTIVHTQTVSIISNPSSGSCEGFDIPLSMLLIPKNQAINIVYVLILISF</sequence>
<gene>
    <name evidence="3" type="ORF">G3KMM_00403</name>
</gene>
<keyword evidence="4" id="KW-1185">Reference proteome</keyword>
<feature type="region of interest" description="Disordered" evidence="1">
    <location>
        <begin position="43"/>
        <end position="94"/>
    </location>
</feature>
<evidence type="ECO:0000313" key="4">
    <source>
        <dbReference type="Proteomes" id="UP001191004"/>
    </source>
</evidence>
<dbReference type="EMBL" id="PRLL01000013">
    <property type="protein sequence ID" value="RYC73442.1"/>
    <property type="molecule type" value="Genomic_DNA"/>
</dbReference>
<feature type="transmembrane region" description="Helical" evidence="2">
    <location>
        <begin position="16"/>
        <end position="36"/>
    </location>
</feature>
<feature type="compositionally biased region" description="Basic and acidic residues" evidence="1">
    <location>
        <begin position="72"/>
        <end position="85"/>
    </location>
</feature>
<keyword evidence="2" id="KW-1133">Transmembrane helix</keyword>
<reference evidence="3 4" key="2">
    <citation type="journal article" date="2020" name="Cell Rep.">
        <title>Acquisition and Adaptation of Ultra-small Parasitic Reduced Genome Bacteria to Mammalian Hosts.</title>
        <authorList>
            <person name="McLean J.S."/>
            <person name="Bor B."/>
            <person name="Kerns K.A."/>
            <person name="Liu Q."/>
            <person name="To T.T."/>
            <person name="Solden L."/>
            <person name="Hendrickson E.L."/>
            <person name="Wrighton K."/>
            <person name="Shi W."/>
            <person name="He X."/>
        </authorList>
    </citation>
    <scope>NUCLEOTIDE SEQUENCE [LARGE SCALE GENOMIC DNA]</scope>
    <source>
        <strain evidence="3 4">TM7_KMM_G3_1_HOT_351</strain>
    </source>
</reference>
<evidence type="ECO:0000256" key="2">
    <source>
        <dbReference type="SAM" id="Phobius"/>
    </source>
</evidence>
<dbReference type="RefSeq" id="WP_129604902.1">
    <property type="nucleotide sequence ID" value="NZ_PRLL01000013.1"/>
</dbReference>
<name>A0ABY0FJT0_9BACT</name>
<proteinExistence type="predicted"/>
<accession>A0ABY0FJT0</accession>
<keyword evidence="2" id="KW-0812">Transmembrane</keyword>
<protein>
    <submittedName>
        <fullName evidence="3">Uncharacterized protein</fullName>
    </submittedName>
</protein>
<feature type="compositionally biased region" description="Polar residues" evidence="1">
    <location>
        <begin position="60"/>
        <end position="71"/>
    </location>
</feature>
<reference evidence="3 4" key="1">
    <citation type="journal article" date="2018" name="bioRxiv">
        <title>Evidence of independent acquisition and adaption of ultra-small bacteria to human hosts across the highly diverse yet reduced genomes of the phylum Saccharibacteria.</title>
        <authorList>
            <person name="McLean J.S."/>
            <person name="Bor B."/>
            <person name="To T.T."/>
            <person name="Liu Q."/>
            <person name="Kearns K.A."/>
            <person name="Solden L.M."/>
            <person name="Wrighton K.C."/>
            <person name="He X."/>
            <person name="Shi W."/>
        </authorList>
    </citation>
    <scope>NUCLEOTIDE SEQUENCE [LARGE SCALE GENOMIC DNA]</scope>
    <source>
        <strain evidence="3 4">TM7_KMM_G3_1_HOT_351</strain>
    </source>
</reference>
<evidence type="ECO:0000313" key="3">
    <source>
        <dbReference type="EMBL" id="RYC73442.1"/>
    </source>
</evidence>
<dbReference type="Proteomes" id="UP001191004">
    <property type="component" value="Unassembled WGS sequence"/>
</dbReference>